<name>A0ABY4EY34_9BACI</name>
<proteinExistence type="predicted"/>
<evidence type="ECO:0000259" key="1">
    <source>
        <dbReference type="Pfam" id="PF09350"/>
    </source>
</evidence>
<keyword evidence="3" id="KW-1185">Reference proteome</keyword>
<dbReference type="PANTHER" id="PTHR39158">
    <property type="entry name" value="OS08G0560600 PROTEIN"/>
    <property type="match status" value="1"/>
</dbReference>
<dbReference type="EMBL" id="CP095072">
    <property type="protein sequence ID" value="UOQ48875.1"/>
    <property type="molecule type" value="Genomic_DNA"/>
</dbReference>
<dbReference type="Pfam" id="PF09350">
    <property type="entry name" value="DJC28_CD"/>
    <property type="match status" value="1"/>
</dbReference>
<dbReference type="Proteomes" id="UP000831782">
    <property type="component" value="Chromosome"/>
</dbReference>
<evidence type="ECO:0000313" key="2">
    <source>
        <dbReference type="EMBL" id="UOQ48875.1"/>
    </source>
</evidence>
<organism evidence="2 3">
    <name type="scientific">Gracilibacillus caseinilyticus</name>
    <dbReference type="NCBI Taxonomy" id="2932256"/>
    <lineage>
        <taxon>Bacteria</taxon>
        <taxon>Bacillati</taxon>
        <taxon>Bacillota</taxon>
        <taxon>Bacilli</taxon>
        <taxon>Bacillales</taxon>
        <taxon>Bacillaceae</taxon>
        <taxon>Gracilibacillus</taxon>
    </lineage>
</organism>
<protein>
    <submittedName>
        <fullName evidence="2">DUF1992 domain-containing protein</fullName>
    </submittedName>
</protein>
<dbReference type="RefSeq" id="WP_244720070.1">
    <property type="nucleotide sequence ID" value="NZ_CP095072.1"/>
</dbReference>
<gene>
    <name evidence="2" type="ORF">MUN88_01675</name>
</gene>
<evidence type="ECO:0000313" key="3">
    <source>
        <dbReference type="Proteomes" id="UP000831782"/>
    </source>
</evidence>
<reference evidence="2 3" key="1">
    <citation type="submission" date="2022-04" db="EMBL/GenBank/DDBJ databases">
        <title>Gracilibacillus sp. isolated from saltern.</title>
        <authorList>
            <person name="Won M."/>
            <person name="Lee C.-M."/>
            <person name="Woen H.-Y."/>
            <person name="Kwon S.-W."/>
        </authorList>
    </citation>
    <scope>NUCLEOTIDE SEQUENCE [LARGE SCALE GENOMIC DNA]</scope>
    <source>
        <strain evidence="2 3">SSWR10-1</strain>
    </source>
</reference>
<accession>A0ABY4EY34</accession>
<sequence length="123" mass="14506">MDMFSRMAEDKIKKAISDGDFNHLAGKGKPIKKDSLADVPEDLRMSYRIMKNSGYLPEEVQLNKEIASLRDMLKLCTEDEEKIRLEKRISEKEIQFQLLLDKRKLNQSPAYNRYKSKIHNRLF</sequence>
<dbReference type="PANTHER" id="PTHR39158:SF1">
    <property type="entry name" value="DNAJ HOMOLOG SUBFAMILY C MEMBER 28"/>
    <property type="match status" value="1"/>
</dbReference>
<feature type="domain" description="DnaJ homologue subfamily C member 28 conserved" evidence="1">
    <location>
        <begin position="7"/>
        <end position="73"/>
    </location>
</feature>
<dbReference type="InterPro" id="IPR018961">
    <property type="entry name" value="DnaJ_homolog_subfam-C_membr-28"/>
</dbReference>
<dbReference type="InterPro" id="IPR052573">
    <property type="entry name" value="DnaJ_C_subfamily_28"/>
</dbReference>